<comment type="subcellular location">
    <subcellularLocation>
        <location evidence="1">Cell inner membrane</location>
        <topology evidence="1">Multi-pass membrane protein</topology>
    </subcellularLocation>
</comment>
<evidence type="ECO:0000256" key="16">
    <source>
        <dbReference type="SAM" id="Coils"/>
    </source>
</evidence>
<dbReference type="InterPro" id="IPR050445">
    <property type="entry name" value="Bact_polysacc_biosynth/exp"/>
</dbReference>
<keyword evidence="9" id="KW-0547">Nucleotide-binding</keyword>
<evidence type="ECO:0000256" key="14">
    <source>
        <dbReference type="ARBA" id="ARBA00023137"/>
    </source>
</evidence>
<keyword evidence="16" id="KW-0175">Coiled coil</keyword>
<accession>A0A5B8J1G9</accession>
<keyword evidence="10" id="KW-0418">Kinase</keyword>
<evidence type="ECO:0000256" key="5">
    <source>
        <dbReference type="ARBA" id="ARBA00022475"/>
    </source>
</evidence>
<comment type="similarity">
    <text evidence="3">Belongs to the etk/wzc family.</text>
</comment>
<dbReference type="SUPFAM" id="SSF52540">
    <property type="entry name" value="P-loop containing nucleoside triphosphate hydrolases"/>
    <property type="match status" value="1"/>
</dbReference>
<gene>
    <name evidence="20" type="ORF">FPZ52_18335</name>
</gene>
<evidence type="ECO:0000256" key="10">
    <source>
        <dbReference type="ARBA" id="ARBA00022777"/>
    </source>
</evidence>
<keyword evidence="12" id="KW-1133">Transmembrane helix</keyword>
<keyword evidence="5" id="KW-1003">Cell membrane</keyword>
<dbReference type="Pfam" id="PF13614">
    <property type="entry name" value="AAA_31"/>
    <property type="match status" value="1"/>
</dbReference>
<evidence type="ECO:0000256" key="2">
    <source>
        <dbReference type="ARBA" id="ARBA00007316"/>
    </source>
</evidence>
<feature type="domain" description="Polysaccharide chain length determinant N-terminal" evidence="18">
    <location>
        <begin position="57"/>
        <end position="145"/>
    </location>
</feature>
<evidence type="ECO:0000313" key="21">
    <source>
        <dbReference type="Proteomes" id="UP000318483"/>
    </source>
</evidence>
<evidence type="ECO:0000256" key="11">
    <source>
        <dbReference type="ARBA" id="ARBA00022840"/>
    </source>
</evidence>
<dbReference type="PANTHER" id="PTHR32309">
    <property type="entry name" value="TYROSINE-PROTEIN KINASE"/>
    <property type="match status" value="1"/>
</dbReference>
<proteinExistence type="inferred from homology"/>
<evidence type="ECO:0000256" key="6">
    <source>
        <dbReference type="ARBA" id="ARBA00022519"/>
    </source>
</evidence>
<evidence type="ECO:0000256" key="17">
    <source>
        <dbReference type="SAM" id="MobiDB-lite"/>
    </source>
</evidence>
<dbReference type="InterPro" id="IPR003856">
    <property type="entry name" value="LPS_length_determ_N"/>
</dbReference>
<keyword evidence="20" id="KW-0614">Plasmid</keyword>
<comment type="similarity">
    <text evidence="2">Belongs to the CpsD/CapB family.</text>
</comment>
<sequence length="655" mass="71863">MPGWQAHANWNFTGPNRPGSRSSDEGNGLNEYGFRIQDAELAHDASGRSSLNEAKTLGDLLAALRRQAVPLVLCTGLGLGLGLLKHATTPEQYYAATTILVDVRAGDNSEDITASMPYIRNDTSLLNEMQVLRSLTLAEQVVRELNLHENPAFTRPPTSLARNLLESAKSMVRGMIGNGSDPVTQPEGSQQEREDAAIQGAAVKLQRTIGIQRIGQSFTIDVSYVGFDPELTSQIVNAYGEAYLEDNLVANLESTERLAEWMQARIAELQQSAEDVRRRSEALRAEQPTDVLALRELAQRASNLDALHQTLTERYDRLAVQGSFPATNGRILTKAVTPKNAALPKLWQSVSVATILGLMLGFSIAVLREMRERSFRLGEDVRALTHKPFLGYLPRVPRKSFPKTHGVDPIPGIRRQIMKIDPLLTLSVRDPNALFGETLRNVHSSVMLGVSAGRGGQVIGVSSLLAGEGKTTLAANYANLVAGSGVQTLLVDLDLHRTTLSQELDCVERPDIMDVLHDKASLQEAVRTVAETGLEVLPCTPEQQSVRRSDMLLRHNIVSLIAGLRESYDLVILDLPPLGTVVDTKIIHAQIDGIILSCAWGDTPRALVRDYLRNEPEVAHKILGVVLNKVDMRGLRKFARPGAREIYIEQEYGYG</sequence>
<dbReference type="Gene3D" id="3.40.50.300">
    <property type="entry name" value="P-loop containing nucleotide triphosphate hydrolases"/>
    <property type="match status" value="1"/>
</dbReference>
<keyword evidence="14" id="KW-0829">Tyrosine-protein kinase</keyword>
<dbReference type="InterPro" id="IPR027417">
    <property type="entry name" value="P-loop_NTPase"/>
</dbReference>
<dbReference type="CDD" id="cd05387">
    <property type="entry name" value="BY-kinase"/>
    <property type="match status" value="1"/>
</dbReference>
<keyword evidence="6" id="KW-0997">Cell inner membrane</keyword>
<organism evidence="20 21">
    <name type="scientific">Qingshengfaniella alkalisoli</name>
    <dbReference type="NCBI Taxonomy" id="2599296"/>
    <lineage>
        <taxon>Bacteria</taxon>
        <taxon>Pseudomonadati</taxon>
        <taxon>Pseudomonadota</taxon>
        <taxon>Alphaproteobacteria</taxon>
        <taxon>Rhodobacterales</taxon>
        <taxon>Paracoccaceae</taxon>
        <taxon>Qingshengfaniella</taxon>
    </lineage>
</organism>
<dbReference type="EC" id="2.7.10.2" evidence="4"/>
<dbReference type="OrthoDB" id="230260at2"/>
<evidence type="ECO:0000313" key="20">
    <source>
        <dbReference type="EMBL" id="QDY71623.1"/>
    </source>
</evidence>
<feature type="domain" description="AAA" evidence="19">
    <location>
        <begin position="457"/>
        <end position="586"/>
    </location>
</feature>
<dbReference type="EMBL" id="CP042265">
    <property type="protein sequence ID" value="QDY71623.1"/>
    <property type="molecule type" value="Genomic_DNA"/>
</dbReference>
<dbReference type="InterPro" id="IPR025669">
    <property type="entry name" value="AAA_dom"/>
</dbReference>
<evidence type="ECO:0000256" key="8">
    <source>
        <dbReference type="ARBA" id="ARBA00022692"/>
    </source>
</evidence>
<feature type="coiled-coil region" evidence="16">
    <location>
        <begin position="252"/>
        <end position="314"/>
    </location>
</feature>
<dbReference type="GO" id="GO:0004713">
    <property type="term" value="F:protein tyrosine kinase activity"/>
    <property type="evidence" value="ECO:0007669"/>
    <property type="project" value="TreeGrafter"/>
</dbReference>
<dbReference type="AlphaFoldDB" id="A0A5B8J1G9"/>
<evidence type="ECO:0000256" key="9">
    <source>
        <dbReference type="ARBA" id="ARBA00022741"/>
    </source>
</evidence>
<keyword evidence="13" id="KW-0472">Membrane</keyword>
<evidence type="ECO:0000256" key="13">
    <source>
        <dbReference type="ARBA" id="ARBA00023136"/>
    </source>
</evidence>
<dbReference type="PANTHER" id="PTHR32309:SF13">
    <property type="entry name" value="FERRIC ENTEROBACTIN TRANSPORT PROTEIN FEPE"/>
    <property type="match status" value="1"/>
</dbReference>
<geneLocation type="plasmid" evidence="20 21">
    <name>unnamed4</name>
</geneLocation>
<evidence type="ECO:0000256" key="12">
    <source>
        <dbReference type="ARBA" id="ARBA00022989"/>
    </source>
</evidence>
<feature type="region of interest" description="Disordered" evidence="17">
    <location>
        <begin position="1"/>
        <end position="29"/>
    </location>
</feature>
<evidence type="ECO:0000259" key="18">
    <source>
        <dbReference type="Pfam" id="PF02706"/>
    </source>
</evidence>
<evidence type="ECO:0000256" key="3">
    <source>
        <dbReference type="ARBA" id="ARBA00008883"/>
    </source>
</evidence>
<keyword evidence="7" id="KW-0808">Transferase</keyword>
<dbReference type="KEGG" id="lit:FPZ52_18335"/>
<keyword evidence="21" id="KW-1185">Reference proteome</keyword>
<evidence type="ECO:0000256" key="7">
    <source>
        <dbReference type="ARBA" id="ARBA00022679"/>
    </source>
</evidence>
<dbReference type="Pfam" id="PF02706">
    <property type="entry name" value="Wzz"/>
    <property type="match status" value="1"/>
</dbReference>
<dbReference type="GO" id="GO:0005886">
    <property type="term" value="C:plasma membrane"/>
    <property type="evidence" value="ECO:0007669"/>
    <property type="project" value="UniProtKB-SubCell"/>
</dbReference>
<keyword evidence="11" id="KW-0067">ATP-binding</keyword>
<protein>
    <recommendedName>
        <fullName evidence="4">non-specific protein-tyrosine kinase</fullName>
        <ecNumber evidence="4">2.7.10.2</ecNumber>
    </recommendedName>
</protein>
<name>A0A5B8J1G9_9RHOB</name>
<keyword evidence="8" id="KW-0812">Transmembrane</keyword>
<dbReference type="InterPro" id="IPR005702">
    <property type="entry name" value="Wzc-like_C"/>
</dbReference>
<evidence type="ECO:0000256" key="4">
    <source>
        <dbReference type="ARBA" id="ARBA00011903"/>
    </source>
</evidence>
<evidence type="ECO:0000259" key="19">
    <source>
        <dbReference type="Pfam" id="PF13614"/>
    </source>
</evidence>
<comment type="catalytic activity">
    <reaction evidence="15">
        <text>L-tyrosyl-[protein] + ATP = O-phospho-L-tyrosyl-[protein] + ADP + H(+)</text>
        <dbReference type="Rhea" id="RHEA:10596"/>
        <dbReference type="Rhea" id="RHEA-COMP:10136"/>
        <dbReference type="Rhea" id="RHEA-COMP:20101"/>
        <dbReference type="ChEBI" id="CHEBI:15378"/>
        <dbReference type="ChEBI" id="CHEBI:30616"/>
        <dbReference type="ChEBI" id="CHEBI:46858"/>
        <dbReference type="ChEBI" id="CHEBI:61978"/>
        <dbReference type="ChEBI" id="CHEBI:456216"/>
        <dbReference type="EC" id="2.7.10.2"/>
    </reaction>
</comment>
<dbReference type="Proteomes" id="UP000318483">
    <property type="component" value="Plasmid unnamed4"/>
</dbReference>
<evidence type="ECO:0000256" key="1">
    <source>
        <dbReference type="ARBA" id="ARBA00004429"/>
    </source>
</evidence>
<reference evidence="20 21" key="1">
    <citation type="submission" date="2019-07" db="EMBL/GenBank/DDBJ databases">
        <title>Litoreibacter alkalisoli sp. nov., isolated from saline-alkaline soil.</title>
        <authorList>
            <person name="Wang S."/>
            <person name="Xu L."/>
            <person name="Xing Y.-T."/>
            <person name="Sun J.-Q."/>
        </authorList>
    </citation>
    <scope>NUCLEOTIDE SEQUENCE [LARGE SCALE GENOMIC DNA]</scope>
    <source>
        <strain evidence="20 21">LN3S51</strain>
        <plasmid evidence="20 21">unnamed4</plasmid>
    </source>
</reference>
<evidence type="ECO:0000256" key="15">
    <source>
        <dbReference type="ARBA" id="ARBA00051245"/>
    </source>
</evidence>